<dbReference type="InterPro" id="IPR029063">
    <property type="entry name" value="SAM-dependent_MTases_sf"/>
</dbReference>
<dbReference type="InterPro" id="IPR008884">
    <property type="entry name" value="TylF_MeTrfase"/>
</dbReference>
<dbReference type="PANTHER" id="PTHR40036:SF1">
    <property type="entry name" value="MACROCIN O-METHYLTRANSFERASE"/>
    <property type="match status" value="1"/>
</dbReference>
<sequence length="183" mass="21410">MNLKNLKGDVLELGTHKGGSTILFAKYLQNINDPRKIYAVDWFKGLPYSDEFGNTDEKKKAKGRLNDTSKEFVESKFKQFNVDDKIIVVDGLFEETLYEKLNDKVFSFVFIDCDLYKSAKFALEYIDNHLEKDGIVFLHDYSNFLNRPKYDWGIIKATDEYVREHKVQFTENPIAHFQKITSI</sequence>
<dbReference type="AlphaFoldDB" id="S2E761"/>
<accession>S2E761</accession>
<comment type="caution">
    <text evidence="1">The sequence shown here is derived from an EMBL/GenBank/DDBJ whole genome shotgun (WGS) entry which is preliminary data.</text>
</comment>
<evidence type="ECO:0000313" key="2">
    <source>
        <dbReference type="Proteomes" id="UP000014065"/>
    </source>
</evidence>
<protein>
    <recommendedName>
        <fullName evidence="3">O-methyltransferase</fullName>
    </recommendedName>
</protein>
<dbReference type="SUPFAM" id="SSF53335">
    <property type="entry name" value="S-adenosyl-L-methionine-dependent methyltransferases"/>
    <property type="match status" value="1"/>
</dbReference>
<keyword evidence="2" id="KW-1185">Reference proteome</keyword>
<reference evidence="1 2" key="1">
    <citation type="journal article" date="2012" name="J. Bacteriol.">
        <title>Genome Sequence of "Candidatus Nitrosoarchaeum limnia" BG20, a Low-Salinity Ammonia-Oxidizing Archaeon from the San Francisco Bay Estuary.</title>
        <authorList>
            <person name="Mosier A.C."/>
            <person name="Allen E.E."/>
            <person name="Kim M."/>
            <person name="Ferriera S."/>
            <person name="Francis C.A."/>
        </authorList>
    </citation>
    <scope>NUCLEOTIDE SEQUENCE [LARGE SCALE GENOMIC DNA]</scope>
    <source>
        <strain evidence="1 2">BG20</strain>
    </source>
</reference>
<dbReference type="Proteomes" id="UP000014065">
    <property type="component" value="Unassembled WGS sequence"/>
</dbReference>
<dbReference type="PANTHER" id="PTHR40036">
    <property type="entry name" value="MACROCIN O-METHYLTRANSFERASE"/>
    <property type="match status" value="1"/>
</dbReference>
<proteinExistence type="predicted"/>
<name>S2E761_9ARCH</name>
<evidence type="ECO:0008006" key="3">
    <source>
        <dbReference type="Google" id="ProtNLM"/>
    </source>
</evidence>
<organism evidence="1 2">
    <name type="scientific">Candidatus Nitrosarchaeum limnium BG20</name>
    <dbReference type="NCBI Taxonomy" id="859192"/>
    <lineage>
        <taxon>Archaea</taxon>
        <taxon>Nitrososphaerota</taxon>
        <taxon>Nitrososphaeria</taxon>
        <taxon>Nitrosopumilales</taxon>
        <taxon>Nitrosopumilaceae</taxon>
        <taxon>Nitrosarchaeum</taxon>
    </lineage>
</organism>
<dbReference type="RefSeq" id="WP_010192630.1">
    <property type="nucleotide sequence ID" value="NZ_AHJG01000193.1"/>
</dbReference>
<dbReference type="EMBL" id="AHJG01000193">
    <property type="protein sequence ID" value="EPA05311.1"/>
    <property type="molecule type" value="Genomic_DNA"/>
</dbReference>
<evidence type="ECO:0000313" key="1">
    <source>
        <dbReference type="EMBL" id="EPA05311.1"/>
    </source>
</evidence>
<gene>
    <name evidence="1" type="ORF">BG20_I0150</name>
</gene>
<dbReference type="Gene3D" id="3.40.50.150">
    <property type="entry name" value="Vaccinia Virus protein VP39"/>
    <property type="match status" value="1"/>
</dbReference>
<dbReference type="Pfam" id="PF05711">
    <property type="entry name" value="TylF"/>
    <property type="match status" value="1"/>
</dbReference>